<dbReference type="EMBL" id="VFPQ01000001">
    <property type="protein sequence ID" value="TQM76367.1"/>
    <property type="molecule type" value="Genomic_DNA"/>
</dbReference>
<dbReference type="AlphaFoldDB" id="A0A543J0M0"/>
<gene>
    <name evidence="1" type="ORF">FHX40_3101</name>
</gene>
<keyword evidence="2" id="KW-1185">Reference proteome</keyword>
<evidence type="ECO:0000313" key="1">
    <source>
        <dbReference type="EMBL" id="TQM76367.1"/>
    </source>
</evidence>
<dbReference type="OrthoDB" id="3543005at2"/>
<comment type="caution">
    <text evidence="1">The sequence shown here is derived from an EMBL/GenBank/DDBJ whole genome shotgun (WGS) entry which is preliminary data.</text>
</comment>
<accession>A0A543J0M0</accession>
<organism evidence="1 2">
    <name type="scientific">Thermopolyspora flexuosa</name>
    <dbReference type="NCBI Taxonomy" id="103836"/>
    <lineage>
        <taxon>Bacteria</taxon>
        <taxon>Bacillati</taxon>
        <taxon>Actinomycetota</taxon>
        <taxon>Actinomycetes</taxon>
        <taxon>Streptosporangiales</taxon>
        <taxon>Streptosporangiaceae</taxon>
        <taxon>Thermopolyspora</taxon>
    </lineage>
</organism>
<dbReference type="Proteomes" id="UP000319213">
    <property type="component" value="Unassembled WGS sequence"/>
</dbReference>
<proteinExistence type="predicted"/>
<protein>
    <submittedName>
        <fullName evidence="1">Uncharacterized protein</fullName>
    </submittedName>
</protein>
<sequence>MEKLVPNPRYEELERALAMMRSRGERLQAALDPAFDAFTSRAVWVGPAARAFRDGLAHYRNLLKTAVNDVIADLEAQLGSIRREIPPNSIRGG</sequence>
<dbReference type="RefSeq" id="WP_142260260.1">
    <property type="nucleotide sequence ID" value="NZ_BMPV01000001.1"/>
</dbReference>
<name>A0A543J0M0_9ACTN</name>
<evidence type="ECO:0000313" key="2">
    <source>
        <dbReference type="Proteomes" id="UP000319213"/>
    </source>
</evidence>
<reference evidence="1 2" key="1">
    <citation type="submission" date="2019-06" db="EMBL/GenBank/DDBJ databases">
        <title>Sequencing the genomes of 1000 actinobacteria strains.</title>
        <authorList>
            <person name="Klenk H.-P."/>
        </authorList>
    </citation>
    <scope>NUCLEOTIDE SEQUENCE [LARGE SCALE GENOMIC DNA]</scope>
    <source>
        <strain evidence="1 2">DSM 43186</strain>
    </source>
</reference>